<evidence type="ECO:0000313" key="1">
    <source>
        <dbReference type="EMBL" id="TEB16661.1"/>
    </source>
</evidence>
<feature type="non-terminal residue" evidence="1">
    <location>
        <position position="175"/>
    </location>
</feature>
<comment type="caution">
    <text evidence="1">The sequence shown here is derived from an EMBL/GenBank/DDBJ whole genome shotgun (WGS) entry which is preliminary data.</text>
</comment>
<reference evidence="1 2" key="1">
    <citation type="journal article" date="2019" name="Nat. Ecol. Evol.">
        <title>Megaphylogeny resolves global patterns of mushroom evolution.</title>
        <authorList>
            <person name="Varga T."/>
            <person name="Krizsan K."/>
            <person name="Foldi C."/>
            <person name="Dima B."/>
            <person name="Sanchez-Garcia M."/>
            <person name="Sanchez-Ramirez S."/>
            <person name="Szollosi G.J."/>
            <person name="Szarkandi J.G."/>
            <person name="Papp V."/>
            <person name="Albert L."/>
            <person name="Andreopoulos W."/>
            <person name="Angelini C."/>
            <person name="Antonin V."/>
            <person name="Barry K.W."/>
            <person name="Bougher N.L."/>
            <person name="Buchanan P."/>
            <person name="Buyck B."/>
            <person name="Bense V."/>
            <person name="Catcheside P."/>
            <person name="Chovatia M."/>
            <person name="Cooper J."/>
            <person name="Damon W."/>
            <person name="Desjardin D."/>
            <person name="Finy P."/>
            <person name="Geml J."/>
            <person name="Haridas S."/>
            <person name="Hughes K."/>
            <person name="Justo A."/>
            <person name="Karasinski D."/>
            <person name="Kautmanova I."/>
            <person name="Kiss B."/>
            <person name="Kocsube S."/>
            <person name="Kotiranta H."/>
            <person name="LaButti K.M."/>
            <person name="Lechner B.E."/>
            <person name="Liimatainen K."/>
            <person name="Lipzen A."/>
            <person name="Lukacs Z."/>
            <person name="Mihaltcheva S."/>
            <person name="Morgado L.N."/>
            <person name="Niskanen T."/>
            <person name="Noordeloos M.E."/>
            <person name="Ohm R.A."/>
            <person name="Ortiz-Santana B."/>
            <person name="Ovrebo C."/>
            <person name="Racz N."/>
            <person name="Riley R."/>
            <person name="Savchenko A."/>
            <person name="Shiryaev A."/>
            <person name="Soop K."/>
            <person name="Spirin V."/>
            <person name="Szebenyi C."/>
            <person name="Tomsovsky M."/>
            <person name="Tulloss R.E."/>
            <person name="Uehling J."/>
            <person name="Grigoriev I.V."/>
            <person name="Vagvolgyi C."/>
            <person name="Papp T."/>
            <person name="Martin F.M."/>
            <person name="Miettinen O."/>
            <person name="Hibbett D.S."/>
            <person name="Nagy L.G."/>
        </authorList>
    </citation>
    <scope>NUCLEOTIDE SEQUENCE [LARGE SCALE GENOMIC DNA]</scope>
    <source>
        <strain evidence="1 2">FP101781</strain>
    </source>
</reference>
<dbReference type="Proteomes" id="UP000298030">
    <property type="component" value="Unassembled WGS sequence"/>
</dbReference>
<evidence type="ECO:0000313" key="2">
    <source>
        <dbReference type="Proteomes" id="UP000298030"/>
    </source>
</evidence>
<keyword evidence="2" id="KW-1185">Reference proteome</keyword>
<sequence>MTLPKGIRTLRHMRLKRESRPNNVFCNDALTDRIIACNIRLPERCPNTDHYPIATIIDASKGEQDTQPRPNFKKVDWKEFEALLGTKLAHTNPSEPIVDEVTFNLRVEGLTNLVQDTIRQAVPTSRPSSYSRRWWDEHLGDRRREKIRLLAESNRYRAMEDHPSHKTLRQFMNEY</sequence>
<dbReference type="AlphaFoldDB" id="A0A4Y7S5L7"/>
<dbReference type="OrthoDB" id="3261136at2759"/>
<proteinExistence type="predicted"/>
<protein>
    <recommendedName>
        <fullName evidence="3">Endonuclease/exonuclease/phosphatase domain-containing protein</fullName>
    </recommendedName>
</protein>
<dbReference type="STRING" id="71717.A0A4Y7S5L7"/>
<organism evidence="1 2">
    <name type="scientific">Coprinellus micaceus</name>
    <name type="common">Glistening ink-cap mushroom</name>
    <name type="synonym">Coprinus micaceus</name>
    <dbReference type="NCBI Taxonomy" id="71717"/>
    <lineage>
        <taxon>Eukaryota</taxon>
        <taxon>Fungi</taxon>
        <taxon>Dikarya</taxon>
        <taxon>Basidiomycota</taxon>
        <taxon>Agaricomycotina</taxon>
        <taxon>Agaricomycetes</taxon>
        <taxon>Agaricomycetidae</taxon>
        <taxon>Agaricales</taxon>
        <taxon>Agaricineae</taxon>
        <taxon>Psathyrellaceae</taxon>
        <taxon>Coprinellus</taxon>
    </lineage>
</organism>
<dbReference type="EMBL" id="QPFP01000322">
    <property type="protein sequence ID" value="TEB16661.1"/>
    <property type="molecule type" value="Genomic_DNA"/>
</dbReference>
<name>A0A4Y7S5L7_COPMI</name>
<accession>A0A4Y7S5L7</accession>
<gene>
    <name evidence="1" type="ORF">FA13DRAFT_1583657</name>
</gene>
<evidence type="ECO:0008006" key="3">
    <source>
        <dbReference type="Google" id="ProtNLM"/>
    </source>
</evidence>